<dbReference type="InterPro" id="IPR006311">
    <property type="entry name" value="TAT_signal"/>
</dbReference>
<dbReference type="Proteomes" id="UP000312512">
    <property type="component" value="Unassembled WGS sequence"/>
</dbReference>
<dbReference type="SUPFAM" id="SSF49785">
    <property type="entry name" value="Galactose-binding domain-like"/>
    <property type="match status" value="1"/>
</dbReference>
<dbReference type="GO" id="GO:0005975">
    <property type="term" value="P:carbohydrate metabolic process"/>
    <property type="evidence" value="ECO:0007669"/>
    <property type="project" value="UniProtKB-ARBA"/>
</dbReference>
<comment type="caution">
    <text evidence="2">The sequence shown here is derived from an EMBL/GenBank/DDBJ whole genome shotgun (WGS) entry which is preliminary data.</text>
</comment>
<accession>A0A5C4W3U8</accession>
<dbReference type="InterPro" id="IPR013783">
    <property type="entry name" value="Ig-like_fold"/>
</dbReference>
<dbReference type="InterPro" id="IPR000421">
    <property type="entry name" value="FA58C"/>
</dbReference>
<dbReference type="SUPFAM" id="SSF49313">
    <property type="entry name" value="Cadherin-like"/>
    <property type="match status" value="1"/>
</dbReference>
<evidence type="ECO:0000313" key="2">
    <source>
        <dbReference type="EMBL" id="KAB8191770.1"/>
    </source>
</evidence>
<dbReference type="InterPro" id="IPR008929">
    <property type="entry name" value="Chondroitin_lyas"/>
</dbReference>
<dbReference type="PROSITE" id="PS51318">
    <property type="entry name" value="TAT"/>
    <property type="match status" value="1"/>
</dbReference>
<reference evidence="2 3" key="1">
    <citation type="submission" date="2019-10" db="EMBL/GenBank/DDBJ databases">
        <title>Nonomuraea sp. nov., isolated from Phyllanthus amarus.</title>
        <authorList>
            <person name="Klykleung N."/>
            <person name="Tanasupawat S."/>
        </authorList>
    </citation>
    <scope>NUCLEOTIDE SEQUENCE [LARGE SCALE GENOMIC DNA]</scope>
    <source>
        <strain evidence="2 3">PA1-10</strain>
    </source>
</reference>
<evidence type="ECO:0000259" key="1">
    <source>
        <dbReference type="Pfam" id="PF00754"/>
    </source>
</evidence>
<protein>
    <recommendedName>
        <fullName evidence="1">F5/8 type C domain-containing protein</fullName>
    </recommendedName>
</protein>
<proteinExistence type="predicted"/>
<dbReference type="Gene3D" id="2.60.120.260">
    <property type="entry name" value="Galactose-binding domain-like"/>
    <property type="match status" value="2"/>
</dbReference>
<dbReference type="Gene3D" id="2.60.40.10">
    <property type="entry name" value="Immunoglobulins"/>
    <property type="match status" value="3"/>
</dbReference>
<sequence length="1384" mass="146643">MITTRPGRLRRRLRGAAAVLGAVALSAMLTAPAGAADAEVTGTALPEIVTTTSDAGFVHPGVGLTAGNLENMRTQVLAGTEPWAGYYDAMTRTGFASRTFKAQNAGTSDEQPLSDAYDAASMRSRALNDGVGALTQALRYVVTGDEVYRANALHVIRTWSSMDPAKYRYFPDAHIHTGEPLYKMLVAAEIIRSTTPVNDTLDGYDLRWTGRDQQRIEDNLIHPVLNTFLYSQNRLWNQHLYGVVGMIAAAVFLDDADLYAERVEWYTVNATYTSEHTINGGDVNGSLASLYRVISADDPLNPYGRDFVQHMEMGRDQAHAQGDVDILTTLARIVNNQGTRLDPVAGTVSTAGDAVSPYEFLGRRTLAGADVFYAFMLGEDVPYVDTSGGSGKLSEAYRGRLIDSVSELYYQYTYVAGVDVEAEAPHVAEVFAHRDGPLYYNGTGVANFWNLRGSDFNAAEYWVAFPPELAGSSGTVPPVQDGPELDVTQFGHAVGAGAKPGTDEDGTGYVRLDAAADEGRLAVRRAVWPARGGTALVGFEVRTDAVATLEVRPAPGARTYATVQLPDTGGRWRYVTLDIDQARHPVSPVGANIVFLRAVGGDGHVDVSGVLAQANGTLDPAVFDVGGSLAVVGVAGEPFTRTLSATGGSPITFRLQGAPSSATLSGDGTLTWTPAAGDAGTHTFLVVASAGETDTALPITVTVAEDRAAAVEASLDGLKAPEAYTAATWTDAAAARDAALAAVADAGSAEFATLLEDLRVAVDGLALLNPRLEDGTLDFSRIVTSPLSTPTLVALTDGDNQTTWGDQRVPSIVLDFGVGYRVRADGFGFLARDTFANRAEGTNVYGSGDGQAWTLLTEHPNGGDDVAIERVPVRADLRDTAYRYLKLQVDEPGVPSDPAYPGIWTLADFRIDGERSEVGLDTVLDLADAVDLAPYSRASAILFTREADAVRAAALEPGADTRALAARLLDAWELLEPAPVGAAEVRQPWVTASSPSWDGRKDAAANGWSMFDGDATTLTDTTQSSGWVSVVPDDGATFTVETVRFLPRDGFASRASGIQFQGSGDGGQTWQTFATAGTVTSASWNEITLDQPVTYGAVRVLAPSGNTNLAEVQLVRTIVDTTAVRLYLAETGGLSEDDWTPESWAALTDARTSASALVADGAEPAQQAVDAAADGLAHAVAALEPAVPAGTTTEPPGQGVLWSDSGWADGLADGNHTVTMSLWWGPNATRVKLYENGRLIATRDLTDDTPNAQHVSVPVTGRPNGDYEYTAVLINRNGQTTTEPLTVRVTDAEPGVGVLSHDNQDEDGSYTVSFDLWWGTNGTTYRLYEDGVLIDTRTLTAATPAAQHVATALTGRAAGRHTYRAELENAAGVTRTREIVVQIS</sequence>
<dbReference type="EMBL" id="VDLX02000011">
    <property type="protein sequence ID" value="KAB8191770.1"/>
    <property type="molecule type" value="Genomic_DNA"/>
</dbReference>
<organism evidence="2 3">
    <name type="scientific">Nonomuraea phyllanthi</name>
    <dbReference type="NCBI Taxonomy" id="2219224"/>
    <lineage>
        <taxon>Bacteria</taxon>
        <taxon>Bacillati</taxon>
        <taxon>Actinomycetota</taxon>
        <taxon>Actinomycetes</taxon>
        <taxon>Streptosporangiales</taxon>
        <taxon>Streptosporangiaceae</taxon>
        <taxon>Nonomuraea</taxon>
    </lineage>
</organism>
<gene>
    <name evidence="2" type="ORF">FH608_027785</name>
</gene>
<dbReference type="Gene3D" id="1.50.10.100">
    <property type="entry name" value="Chondroitin AC/alginate lyase"/>
    <property type="match status" value="1"/>
</dbReference>
<dbReference type="SUPFAM" id="SSF81296">
    <property type="entry name" value="E set domains"/>
    <property type="match status" value="2"/>
</dbReference>
<dbReference type="RefSeq" id="WP_139633565.1">
    <property type="nucleotide sequence ID" value="NZ_VDLX02000011.1"/>
</dbReference>
<dbReference type="InterPro" id="IPR015919">
    <property type="entry name" value="Cadherin-like_sf"/>
</dbReference>
<keyword evidence="3" id="KW-1185">Reference proteome</keyword>
<dbReference type="InterPro" id="IPR008979">
    <property type="entry name" value="Galactose-bd-like_sf"/>
</dbReference>
<dbReference type="GO" id="GO:0005509">
    <property type="term" value="F:calcium ion binding"/>
    <property type="evidence" value="ECO:0007669"/>
    <property type="project" value="InterPro"/>
</dbReference>
<dbReference type="Gene3D" id="1.20.1270.90">
    <property type="entry name" value="AF1782-like"/>
    <property type="match status" value="1"/>
</dbReference>
<dbReference type="OrthoDB" id="3862295at2"/>
<dbReference type="Pfam" id="PF00754">
    <property type="entry name" value="F5_F8_type_C"/>
    <property type="match status" value="1"/>
</dbReference>
<dbReference type="SUPFAM" id="SSF48230">
    <property type="entry name" value="Chondroitin AC/alginate lyase"/>
    <property type="match status" value="1"/>
</dbReference>
<dbReference type="GO" id="GO:0016020">
    <property type="term" value="C:membrane"/>
    <property type="evidence" value="ECO:0007669"/>
    <property type="project" value="InterPro"/>
</dbReference>
<dbReference type="InterPro" id="IPR014756">
    <property type="entry name" value="Ig_E-set"/>
</dbReference>
<name>A0A5C4W3U8_9ACTN</name>
<feature type="domain" description="F5/8 type C" evidence="1">
    <location>
        <begin position="991"/>
        <end position="1108"/>
    </location>
</feature>
<evidence type="ECO:0000313" key="3">
    <source>
        <dbReference type="Proteomes" id="UP000312512"/>
    </source>
</evidence>